<proteinExistence type="predicted"/>
<organism evidence="4 5">
    <name type="scientific">Intoshia linei</name>
    <dbReference type="NCBI Taxonomy" id="1819745"/>
    <lineage>
        <taxon>Eukaryota</taxon>
        <taxon>Metazoa</taxon>
        <taxon>Spiralia</taxon>
        <taxon>Lophotrochozoa</taxon>
        <taxon>Mesozoa</taxon>
        <taxon>Orthonectida</taxon>
        <taxon>Rhopaluridae</taxon>
        <taxon>Intoshia</taxon>
    </lineage>
</organism>
<reference evidence="4 5" key="1">
    <citation type="submission" date="2016-04" db="EMBL/GenBank/DDBJ databases">
        <title>The genome of Intoshia linei affirms orthonectids as highly simplified spiralians.</title>
        <authorList>
            <person name="Mikhailov K.V."/>
            <person name="Slusarev G.S."/>
            <person name="Nikitin M.A."/>
            <person name="Logacheva M.D."/>
            <person name="Penin A."/>
            <person name="Aleoshin V."/>
            <person name="Panchin Y.V."/>
        </authorList>
    </citation>
    <scope>NUCLEOTIDE SEQUENCE [LARGE SCALE GENOMIC DNA]</scope>
    <source>
        <strain evidence="4">Intl2013</strain>
        <tissue evidence="4">Whole animal</tissue>
    </source>
</reference>
<dbReference type="OrthoDB" id="284292at2759"/>
<dbReference type="EMBL" id="LWCA01000275">
    <property type="protein sequence ID" value="OAF69476.1"/>
    <property type="molecule type" value="Genomic_DNA"/>
</dbReference>
<dbReference type="InterPro" id="IPR036714">
    <property type="entry name" value="SDH_sf"/>
</dbReference>
<accession>A0A177B5E5</accession>
<dbReference type="Pfam" id="PF03937">
    <property type="entry name" value="Sdh5"/>
    <property type="match status" value="1"/>
</dbReference>
<dbReference type="Gene3D" id="1.10.150.250">
    <property type="entry name" value="Flavinator of succinate dehydrogenase"/>
    <property type="match status" value="1"/>
</dbReference>
<dbReference type="GO" id="GO:0006099">
    <property type="term" value="P:tricarboxylic acid cycle"/>
    <property type="evidence" value="ECO:0007669"/>
    <property type="project" value="TreeGrafter"/>
</dbReference>
<evidence type="ECO:0000256" key="2">
    <source>
        <dbReference type="ARBA" id="ARBA00023128"/>
    </source>
</evidence>
<comment type="caution">
    <text evidence="4">The sequence shown here is derived from an EMBL/GenBank/DDBJ whole genome shotgun (WGS) entry which is preliminary data.</text>
</comment>
<gene>
    <name evidence="4" type="ORF">A3Q56_02787</name>
</gene>
<dbReference type="PANTHER" id="PTHR12469:SF2">
    <property type="entry name" value="SUCCINATE DEHYDROGENASE ASSEMBLY FACTOR 2, MITOCHONDRIAL"/>
    <property type="match status" value="1"/>
</dbReference>
<keyword evidence="5" id="KW-1185">Reference proteome</keyword>
<dbReference type="Proteomes" id="UP000078046">
    <property type="component" value="Unassembled WGS sequence"/>
</dbReference>
<evidence type="ECO:0000313" key="4">
    <source>
        <dbReference type="EMBL" id="OAF69476.1"/>
    </source>
</evidence>
<evidence type="ECO:0000313" key="5">
    <source>
        <dbReference type="Proteomes" id="UP000078046"/>
    </source>
</evidence>
<keyword evidence="3" id="KW-0143">Chaperone</keyword>
<evidence type="ECO:0000256" key="3">
    <source>
        <dbReference type="ARBA" id="ARBA00023186"/>
    </source>
</evidence>
<dbReference type="InterPro" id="IPR005631">
    <property type="entry name" value="SDH"/>
</dbReference>
<dbReference type="SUPFAM" id="SSF109910">
    <property type="entry name" value="YgfY-like"/>
    <property type="match status" value="1"/>
</dbReference>
<dbReference type="GO" id="GO:0034553">
    <property type="term" value="P:mitochondrial respiratory chain complex II assembly"/>
    <property type="evidence" value="ECO:0007669"/>
    <property type="project" value="TreeGrafter"/>
</dbReference>
<keyword evidence="2" id="KW-0496">Mitochondrion</keyword>
<dbReference type="GO" id="GO:0005759">
    <property type="term" value="C:mitochondrial matrix"/>
    <property type="evidence" value="ECO:0007669"/>
    <property type="project" value="UniProtKB-SubCell"/>
</dbReference>
<protein>
    <recommendedName>
        <fullName evidence="6">SDH assembly factor 2</fullName>
    </recommendedName>
</protein>
<dbReference type="GO" id="GO:0006121">
    <property type="term" value="P:mitochondrial electron transport, succinate to ubiquinone"/>
    <property type="evidence" value="ECO:0007669"/>
    <property type="project" value="TreeGrafter"/>
</dbReference>
<name>A0A177B5E5_9BILA</name>
<dbReference type="PANTHER" id="PTHR12469">
    <property type="entry name" value="PROTEIN EMI5 HOMOLOG, MITOCHONDRIAL"/>
    <property type="match status" value="1"/>
</dbReference>
<evidence type="ECO:0008006" key="6">
    <source>
        <dbReference type="Google" id="ProtNLM"/>
    </source>
</evidence>
<evidence type="ECO:0000256" key="1">
    <source>
        <dbReference type="ARBA" id="ARBA00004305"/>
    </source>
</evidence>
<comment type="subcellular location">
    <subcellularLocation>
        <location evidence="1">Mitochondrion matrix</location>
    </subcellularLocation>
</comment>
<sequence>MFALKFSNVIFKSNVKNLKSPIRSLSVESFLYKDEDATLRSRLIYQSSMRGSLENCILLGGFTKKFIHKIDHKQLKELDMIINSEYDDWSIYEWITVKKGCPKQFEGTVMEMMRNYCKNRLITEKSKCQSQTEKN</sequence>
<dbReference type="FunFam" id="1.10.150.250:FF:000002">
    <property type="entry name" value="Succinate dehydrogenase assembly factor 2, mitochondrial"/>
    <property type="match status" value="1"/>
</dbReference>
<dbReference type="AlphaFoldDB" id="A0A177B5E5"/>